<dbReference type="EMBL" id="MRWD01000099">
    <property type="protein sequence ID" value="ORJ18673.1"/>
    <property type="molecule type" value="Genomic_DNA"/>
</dbReference>
<name>A0ABX3TU39_9GAMM</name>
<protein>
    <recommendedName>
        <fullName evidence="5">Plasmid segregation protein ParM/StbA domain-containing protein</fullName>
    </recommendedName>
</protein>
<dbReference type="Pfam" id="PF06406">
    <property type="entry name" value="StbA_N"/>
    <property type="match status" value="1"/>
</dbReference>
<dbReference type="Proteomes" id="UP000192722">
    <property type="component" value="Unassembled WGS sequence"/>
</dbReference>
<dbReference type="InterPro" id="IPR056367">
    <property type="entry name" value="ASKHA_NBD_ParM_R1-like"/>
</dbReference>
<gene>
    <name evidence="3" type="ORF">BS639_24015</name>
</gene>
<evidence type="ECO:0008006" key="5">
    <source>
        <dbReference type="Google" id="ProtNLM"/>
    </source>
</evidence>
<proteinExistence type="predicted"/>
<reference evidence="3 4" key="1">
    <citation type="journal article" date="2017" name="Int. J. Syst. Evol. Microbiol.">
        <title>Rouxiella badensis sp. nov. and Rouxiella silvae sp. nov. isolated from peat bog soil in Germany and emendation of the genus description.</title>
        <authorList>
            <person name="Le Fleche-Mateos A."/>
            <person name="Kugler J.H."/>
            <person name="Hansen S.H."/>
            <person name="Syldatk C."/>
            <person name="Hausmann R."/>
            <person name="Lomprez F."/>
            <person name="Vandenbogaert M."/>
            <person name="Manuguerra J.C."/>
            <person name="Grimont P.A."/>
        </authorList>
    </citation>
    <scope>NUCLEOTIDE SEQUENCE [LARGE SCALE GENOMIC DNA]</scope>
    <source>
        <strain evidence="3 4">213</strain>
    </source>
</reference>
<comment type="caution">
    <text evidence="3">The sequence shown here is derived from an EMBL/GenBank/DDBJ whole genome shotgun (WGS) entry which is preliminary data.</text>
</comment>
<feature type="domain" description="Plasmid segregation protein ParM C-terminal" evidence="2">
    <location>
        <begin position="162"/>
        <end position="317"/>
    </location>
</feature>
<dbReference type="CDD" id="cd24022">
    <property type="entry name" value="ASKHA_NBD_ParM_R1-like"/>
    <property type="match status" value="1"/>
</dbReference>
<organism evidence="3 4">
    <name type="scientific">Rouxiella silvae</name>
    <dbReference type="NCBI Taxonomy" id="1646373"/>
    <lineage>
        <taxon>Bacteria</taxon>
        <taxon>Pseudomonadati</taxon>
        <taxon>Pseudomonadota</taxon>
        <taxon>Gammaproteobacteria</taxon>
        <taxon>Enterobacterales</taxon>
        <taxon>Yersiniaceae</taxon>
        <taxon>Rouxiella</taxon>
    </lineage>
</organism>
<dbReference type="InterPro" id="IPR048345">
    <property type="entry name" value="ParM_C"/>
</dbReference>
<feature type="domain" description="Plasmid segregation protein ParM/StbA N-terminal" evidence="1">
    <location>
        <begin position="1"/>
        <end position="156"/>
    </location>
</feature>
<evidence type="ECO:0000259" key="2">
    <source>
        <dbReference type="Pfam" id="PF21523"/>
    </source>
</evidence>
<keyword evidence="4" id="KW-1185">Reference proteome</keyword>
<dbReference type="RefSeq" id="WP_084984565.1">
    <property type="nucleotide sequence ID" value="NZ_CBCSCF010000021.1"/>
</dbReference>
<dbReference type="InterPro" id="IPR009440">
    <property type="entry name" value="ParM/StbA_N"/>
</dbReference>
<evidence type="ECO:0000313" key="3">
    <source>
        <dbReference type="EMBL" id="ORJ18673.1"/>
    </source>
</evidence>
<evidence type="ECO:0000313" key="4">
    <source>
        <dbReference type="Proteomes" id="UP000192722"/>
    </source>
</evidence>
<evidence type="ECO:0000259" key="1">
    <source>
        <dbReference type="Pfam" id="PF06406"/>
    </source>
</evidence>
<accession>A0ABX3TU39</accession>
<dbReference type="Gene3D" id="3.30.420.40">
    <property type="match status" value="2"/>
</dbReference>
<dbReference type="InterPro" id="IPR043129">
    <property type="entry name" value="ATPase_NBD"/>
</dbReference>
<dbReference type="Pfam" id="PF21523">
    <property type="entry name" value="ParM_N"/>
    <property type="match status" value="1"/>
</dbReference>
<sequence length="321" mass="35461">MRIYIDDGSTNIKMMWKGEDGKALRHMSPNSFITGWSVAFGNSDAANYEMGERKFSFNSNSAKCIRTTEVEYQYSDVNVIAIHHALHTSGIEPQPVEIVVTLPLSEYYDADMQANRVNIDRKITSVTRAVARNKEEAFIITSVTVRPESMPAGFKDAQVLKPNQSLLIIDIGGTTTDVSQVLGQMNGIVQIEFLTNVGVSIVTSVVKAALAKANTEASDYIINEMIKNRHDREFIDGCINDASQVDNVIKEIQSGINQLSEQVMEVVRRFHGFTAVTVAGGGAMICGQNIKSSTNIRDERFNISHDPQYDVVQGLYDIDIG</sequence>
<dbReference type="SUPFAM" id="SSF53067">
    <property type="entry name" value="Actin-like ATPase domain"/>
    <property type="match status" value="2"/>
</dbReference>